<keyword evidence="2" id="KW-1185">Reference proteome</keyword>
<protein>
    <submittedName>
        <fullName evidence="1">Uncharacterized protein</fullName>
    </submittedName>
</protein>
<name>A0ABY3X541_9GAMM</name>
<organism evidence="1 2">
    <name type="scientific">Lysobacter gummosus</name>
    <dbReference type="NCBI Taxonomy" id="262324"/>
    <lineage>
        <taxon>Bacteria</taxon>
        <taxon>Pseudomonadati</taxon>
        <taxon>Pseudomonadota</taxon>
        <taxon>Gammaproteobacteria</taxon>
        <taxon>Lysobacterales</taxon>
        <taxon>Lysobacteraceae</taxon>
        <taxon>Lysobacter</taxon>
    </lineage>
</organism>
<dbReference type="RefSeq" id="WP_057943383.1">
    <property type="nucleotide sequence ID" value="NZ_CP011131.1"/>
</dbReference>
<dbReference type="Proteomes" id="UP000829194">
    <property type="component" value="Chromosome"/>
</dbReference>
<reference evidence="1 2" key="1">
    <citation type="submission" date="2022-03" db="EMBL/GenBank/DDBJ databases">
        <title>Complete genome sequence of Lysobacter capsici VKM B-2533 and Lysobacter gummosus 10.1.1, promising sources of lytic agents.</title>
        <authorList>
            <person name="Tarlachkov S.V."/>
            <person name="Kudryakova I.V."/>
            <person name="Afoshin A.S."/>
            <person name="Leontyevskaya E.A."/>
            <person name="Leontyevskaya N.V."/>
        </authorList>
    </citation>
    <scope>NUCLEOTIDE SEQUENCE [LARGE SCALE GENOMIC DNA]</scope>
    <source>
        <strain evidence="1 2">10.1.1</strain>
    </source>
</reference>
<evidence type="ECO:0000313" key="2">
    <source>
        <dbReference type="Proteomes" id="UP000829194"/>
    </source>
</evidence>
<sequence length="102" mass="10756">MPYQFVNDVNPKKIQKLANPVQAEAVIEEISTLAEQTQPVAGDQVNQWLGLLAGDEIVAQKVKGSVNTIEVYPGGKGSPDRIFITVGGGTVTVVAVGEASHK</sequence>
<accession>A0ABY3X541</accession>
<gene>
    <name evidence="1" type="ORF">MOV92_14320</name>
</gene>
<evidence type="ECO:0000313" key="1">
    <source>
        <dbReference type="EMBL" id="UNP27692.1"/>
    </source>
</evidence>
<proteinExistence type="predicted"/>
<dbReference type="EMBL" id="CP093547">
    <property type="protein sequence ID" value="UNP27692.1"/>
    <property type="molecule type" value="Genomic_DNA"/>
</dbReference>